<protein>
    <submittedName>
        <fullName evidence="1">Uncharacterized protein</fullName>
    </submittedName>
</protein>
<accession>A0A1W1CTW9</accession>
<name>A0A1W1CTW9_9ZZZZ</name>
<sequence>MSAHKHKEHLQRIKEAVTKSDKLDESQKSDSVKRIEEWIEEDKAFGLLKEELLNISEYFEVLFAELGLTK</sequence>
<evidence type="ECO:0000313" key="1">
    <source>
        <dbReference type="EMBL" id="SFV69122.1"/>
    </source>
</evidence>
<organism evidence="1">
    <name type="scientific">hydrothermal vent metagenome</name>
    <dbReference type="NCBI Taxonomy" id="652676"/>
    <lineage>
        <taxon>unclassified sequences</taxon>
        <taxon>metagenomes</taxon>
        <taxon>ecological metagenomes</taxon>
    </lineage>
</organism>
<proteinExistence type="predicted"/>
<dbReference type="AlphaFoldDB" id="A0A1W1CTW9"/>
<gene>
    <name evidence="1" type="ORF">MNB_SM-5-194</name>
</gene>
<reference evidence="1" key="1">
    <citation type="submission" date="2016-10" db="EMBL/GenBank/DDBJ databases">
        <authorList>
            <person name="de Groot N.N."/>
        </authorList>
    </citation>
    <scope>NUCLEOTIDE SEQUENCE</scope>
</reference>
<dbReference type="EMBL" id="FPHH01000119">
    <property type="protein sequence ID" value="SFV69122.1"/>
    <property type="molecule type" value="Genomic_DNA"/>
</dbReference>